<dbReference type="AlphaFoldDB" id="A0A507R624"/>
<dbReference type="InterPro" id="IPR008012">
    <property type="entry name" value="Ump1"/>
</dbReference>
<feature type="region of interest" description="Disordered" evidence="3">
    <location>
        <begin position="1"/>
        <end position="65"/>
    </location>
</feature>
<sequence length="169" mass="18742">MSLRIAPKANYPTQTSNVSARAPVSLPCPSKGAPSAPGLPDRLRDNITLPAPRGPPSSSDNTTPVSTHPLEARLLAWRQTQDAMKMETLRRTFGIAEPVRRGMELKIVRDGTFRPAVLGGNGLGNVHEDILVLGGRDTEIGWEDVFKEDEFREPPTFHDEMEKRLRMDF</sequence>
<evidence type="ECO:0000313" key="5">
    <source>
        <dbReference type="Proteomes" id="UP000319663"/>
    </source>
</evidence>
<evidence type="ECO:0000256" key="2">
    <source>
        <dbReference type="ARBA" id="ARBA00043974"/>
    </source>
</evidence>
<dbReference type="PANTHER" id="PTHR12828:SF3">
    <property type="entry name" value="PROTEASOME MATURATION PROTEIN"/>
    <property type="match status" value="1"/>
</dbReference>
<dbReference type="PANTHER" id="PTHR12828">
    <property type="entry name" value="PROTEASOME MATURATION PROTEIN UMP1"/>
    <property type="match status" value="1"/>
</dbReference>
<dbReference type="STRING" id="5098.A0A507R624"/>
<organism evidence="4 5">
    <name type="scientific">Monascus purpureus</name>
    <name type="common">Red mold</name>
    <name type="synonym">Monascus anka</name>
    <dbReference type="NCBI Taxonomy" id="5098"/>
    <lineage>
        <taxon>Eukaryota</taxon>
        <taxon>Fungi</taxon>
        <taxon>Dikarya</taxon>
        <taxon>Ascomycota</taxon>
        <taxon>Pezizomycotina</taxon>
        <taxon>Eurotiomycetes</taxon>
        <taxon>Eurotiomycetidae</taxon>
        <taxon>Eurotiales</taxon>
        <taxon>Aspergillaceae</taxon>
        <taxon>Monascus</taxon>
    </lineage>
</organism>
<keyword evidence="5" id="KW-1185">Reference proteome</keyword>
<evidence type="ECO:0008006" key="6">
    <source>
        <dbReference type="Google" id="ProtNLM"/>
    </source>
</evidence>
<dbReference type="GO" id="GO:0005737">
    <property type="term" value="C:cytoplasm"/>
    <property type="evidence" value="ECO:0007669"/>
    <property type="project" value="TreeGrafter"/>
</dbReference>
<comment type="caution">
    <text evidence="4">The sequence shown here is derived from an EMBL/GenBank/DDBJ whole genome shotgun (WGS) entry which is preliminary data.</text>
</comment>
<dbReference type="Pfam" id="PF05348">
    <property type="entry name" value="UMP1"/>
    <property type="match status" value="1"/>
</dbReference>
<dbReference type="GO" id="GO:0043248">
    <property type="term" value="P:proteasome assembly"/>
    <property type="evidence" value="ECO:0007669"/>
    <property type="project" value="InterPro"/>
</dbReference>
<reference evidence="4 5" key="1">
    <citation type="submission" date="2019-06" db="EMBL/GenBank/DDBJ databases">
        <title>Wine fermentation using esterase from Monascus purpureus.</title>
        <authorList>
            <person name="Geng C."/>
            <person name="Zhang Y."/>
        </authorList>
    </citation>
    <scope>NUCLEOTIDE SEQUENCE [LARGE SCALE GENOMIC DNA]</scope>
    <source>
        <strain evidence="4">HQ1</strain>
    </source>
</reference>
<accession>A0A507R624</accession>
<keyword evidence="1" id="KW-0143">Chaperone</keyword>
<evidence type="ECO:0000256" key="3">
    <source>
        <dbReference type="SAM" id="MobiDB-lite"/>
    </source>
</evidence>
<comment type="similarity">
    <text evidence="2">Belongs to the POMP/UMP1 family.</text>
</comment>
<gene>
    <name evidence="4" type="ORF">MPDQ_007059</name>
</gene>
<dbReference type="EMBL" id="VIFY01000007">
    <property type="protein sequence ID" value="TQB76664.1"/>
    <property type="molecule type" value="Genomic_DNA"/>
</dbReference>
<name>A0A507R624_MONPU</name>
<proteinExistence type="inferred from homology"/>
<evidence type="ECO:0000313" key="4">
    <source>
        <dbReference type="EMBL" id="TQB76664.1"/>
    </source>
</evidence>
<dbReference type="GO" id="GO:0005634">
    <property type="term" value="C:nucleus"/>
    <property type="evidence" value="ECO:0007669"/>
    <property type="project" value="TreeGrafter"/>
</dbReference>
<feature type="compositionally biased region" description="Polar residues" evidence="3">
    <location>
        <begin position="56"/>
        <end position="65"/>
    </location>
</feature>
<dbReference type="Proteomes" id="UP000319663">
    <property type="component" value="Unassembled WGS sequence"/>
</dbReference>
<protein>
    <recommendedName>
        <fullName evidence="6">Proteasome maturation factor</fullName>
    </recommendedName>
</protein>
<evidence type="ECO:0000256" key="1">
    <source>
        <dbReference type="ARBA" id="ARBA00023186"/>
    </source>
</evidence>